<keyword evidence="2" id="KW-1185">Reference proteome</keyword>
<dbReference type="EMBL" id="RSCL01000013">
    <property type="protein sequence ID" value="RUT03524.1"/>
    <property type="molecule type" value="Genomic_DNA"/>
</dbReference>
<comment type="caution">
    <text evidence="1">The sequence shown here is derived from an EMBL/GenBank/DDBJ whole genome shotgun (WGS) entry which is preliminary data.</text>
</comment>
<dbReference type="Proteomes" id="UP000271624">
    <property type="component" value="Unassembled WGS sequence"/>
</dbReference>
<reference evidence="1" key="1">
    <citation type="submission" date="2018-12" db="EMBL/GenBank/DDBJ databases">
        <authorList>
            <person name="Will S."/>
            <person name="Neumann-Schaal M."/>
            <person name="Henke P."/>
        </authorList>
    </citation>
    <scope>NUCLEOTIDE SEQUENCE</scope>
    <source>
        <strain evidence="1">PCC 7102</strain>
    </source>
</reference>
<organism evidence="1 2">
    <name type="scientific">Dulcicalothrix desertica PCC 7102</name>
    <dbReference type="NCBI Taxonomy" id="232991"/>
    <lineage>
        <taxon>Bacteria</taxon>
        <taxon>Bacillati</taxon>
        <taxon>Cyanobacteriota</taxon>
        <taxon>Cyanophyceae</taxon>
        <taxon>Nostocales</taxon>
        <taxon>Calotrichaceae</taxon>
        <taxon>Dulcicalothrix</taxon>
    </lineage>
</organism>
<proteinExistence type="predicted"/>
<gene>
    <name evidence="1" type="ORF">DSM106972_051630</name>
</gene>
<reference evidence="1" key="2">
    <citation type="journal article" date="2019" name="Genome Biol. Evol.">
        <title>Day and night: Metabolic profiles and evolutionary relationships of six axenic non-marine cyanobacteria.</title>
        <authorList>
            <person name="Will S.E."/>
            <person name="Henke P."/>
            <person name="Boedeker C."/>
            <person name="Huang S."/>
            <person name="Brinkmann H."/>
            <person name="Rohde M."/>
            <person name="Jarek M."/>
            <person name="Friedl T."/>
            <person name="Seufert S."/>
            <person name="Schumacher M."/>
            <person name="Overmann J."/>
            <person name="Neumann-Schaal M."/>
            <person name="Petersen J."/>
        </authorList>
    </citation>
    <scope>NUCLEOTIDE SEQUENCE [LARGE SCALE GENOMIC DNA]</scope>
    <source>
        <strain evidence="1">PCC 7102</strain>
    </source>
</reference>
<accession>A0A433VBN3</accession>
<dbReference type="RefSeq" id="WP_186538537.1">
    <property type="nucleotide sequence ID" value="NZ_RSCL01000013.1"/>
</dbReference>
<sequence>MQSMSNFSVAFFKVSVATFTGLLLSSIPNYLHQPVHAQTLAVIKPSNLPLDLNMLKNPVGVTTANTFNQDKSTVPSLWWAKENSETKLLDNWIAYPATTQASARVDLIVNQQVWSVLDYLERYQFINRLGYDARSHGYNVRVFNYQQELLGTYTCNFSATPANCRINMNNQNRFRIRPSTPVSLIIN</sequence>
<name>A0A433VBN3_9CYAN</name>
<evidence type="ECO:0000313" key="2">
    <source>
        <dbReference type="Proteomes" id="UP000271624"/>
    </source>
</evidence>
<protein>
    <submittedName>
        <fullName evidence="1">Uncharacterized protein</fullName>
    </submittedName>
</protein>
<evidence type="ECO:0000313" key="1">
    <source>
        <dbReference type="EMBL" id="RUT03524.1"/>
    </source>
</evidence>
<dbReference type="AlphaFoldDB" id="A0A433VBN3"/>